<dbReference type="Gene3D" id="2.60.120.430">
    <property type="entry name" value="Galactose-binding lectin"/>
    <property type="match status" value="1"/>
</dbReference>
<dbReference type="Proteomes" id="UP001155280">
    <property type="component" value="Unassembled WGS sequence"/>
</dbReference>
<name>A0A9X2KZ97_9FLAO</name>
<accession>A0A9X2KZ97</accession>
<evidence type="ECO:0000313" key="3">
    <source>
        <dbReference type="EMBL" id="MCP9201110.1"/>
    </source>
</evidence>
<gene>
    <name evidence="3" type="ORF">MKO06_14425</name>
</gene>
<dbReference type="InterPro" id="IPR039131">
    <property type="entry name" value="NDUFAF1"/>
</dbReference>
<keyword evidence="4" id="KW-1185">Reference proteome</keyword>
<reference evidence="3" key="1">
    <citation type="submission" date="2022-07" db="EMBL/GenBank/DDBJ databases">
        <title>Gramela sediminis sp. nov., isolated from deep-sea sediment of the Indian Ocean.</title>
        <authorList>
            <person name="Shi H."/>
        </authorList>
    </citation>
    <scope>NUCLEOTIDE SEQUENCE</scope>
    <source>
        <strain evidence="3">GC03-9</strain>
    </source>
</reference>
<comment type="similarity">
    <text evidence="1">Belongs to the CIA30 family.</text>
</comment>
<sequence length="176" mass="20360">MIRPSILIAFISLLFVKSIFDFNSETDLSRWKIVEDQVMGGVSTGKFYLNDEGHAVFTGSVSLENNGGFVSVDYDMPKTEIGEYKFVAIRLKGDGKNYQLRVKNDDQVYYSYNYEFRTSGEWEEVQIPLSKMSPTYRGRSLDKPDFNHSHLDQLTFLIGNKKNEDFRLLIDKIELK</sequence>
<dbReference type="InterPro" id="IPR008979">
    <property type="entry name" value="Galactose-bd-like_sf"/>
</dbReference>
<evidence type="ECO:0000313" key="4">
    <source>
        <dbReference type="Proteomes" id="UP001155280"/>
    </source>
</evidence>
<evidence type="ECO:0000259" key="2">
    <source>
        <dbReference type="Pfam" id="PF08547"/>
    </source>
</evidence>
<dbReference type="EMBL" id="JANCNS010000003">
    <property type="protein sequence ID" value="MCP9201110.1"/>
    <property type="molecule type" value="Genomic_DNA"/>
</dbReference>
<dbReference type="SUPFAM" id="SSF49785">
    <property type="entry name" value="Galactose-binding domain-like"/>
    <property type="match status" value="1"/>
</dbReference>
<organism evidence="3 4">
    <name type="scientific">Christiangramia oceanisediminis</name>
    <dbReference type="NCBI Taxonomy" id="2920386"/>
    <lineage>
        <taxon>Bacteria</taxon>
        <taxon>Pseudomonadati</taxon>
        <taxon>Bacteroidota</taxon>
        <taxon>Flavobacteriia</taxon>
        <taxon>Flavobacteriales</taxon>
        <taxon>Flavobacteriaceae</taxon>
        <taxon>Christiangramia</taxon>
    </lineage>
</organism>
<dbReference type="Pfam" id="PF08547">
    <property type="entry name" value="CIA30"/>
    <property type="match status" value="1"/>
</dbReference>
<feature type="domain" description="NADH:ubiquinone oxidoreductase intermediate-associated protein 30" evidence="2">
    <location>
        <begin position="20"/>
        <end position="170"/>
    </location>
</feature>
<dbReference type="PANTHER" id="PTHR13194">
    <property type="entry name" value="COMPLEX I INTERMEDIATE-ASSOCIATED PROTEIN 30"/>
    <property type="match status" value="1"/>
</dbReference>
<dbReference type="PANTHER" id="PTHR13194:SF19">
    <property type="entry name" value="NAD(P)-BINDING ROSSMANN-FOLD SUPERFAMILY PROTEIN"/>
    <property type="match status" value="1"/>
</dbReference>
<proteinExistence type="inferred from homology"/>
<dbReference type="InterPro" id="IPR013857">
    <property type="entry name" value="NADH-UbQ_OxRdtase-assoc_prot30"/>
</dbReference>
<dbReference type="RefSeq" id="WP_241552776.1">
    <property type="nucleotide sequence ID" value="NZ_JANCNS010000003.1"/>
</dbReference>
<evidence type="ECO:0000256" key="1">
    <source>
        <dbReference type="ARBA" id="ARBA00007884"/>
    </source>
</evidence>
<dbReference type="AlphaFoldDB" id="A0A9X2KZ97"/>
<protein>
    <submittedName>
        <fullName evidence="3">CIA30 family protein</fullName>
    </submittedName>
</protein>
<comment type="caution">
    <text evidence="3">The sequence shown here is derived from an EMBL/GenBank/DDBJ whole genome shotgun (WGS) entry which is preliminary data.</text>
</comment>